<dbReference type="GO" id="GO:0006432">
    <property type="term" value="P:phenylalanyl-tRNA aminoacylation"/>
    <property type="evidence" value="ECO:0007669"/>
    <property type="project" value="InterPro"/>
</dbReference>
<evidence type="ECO:0000256" key="2">
    <source>
        <dbReference type="ARBA" id="ARBA00004496"/>
    </source>
</evidence>
<evidence type="ECO:0000256" key="4">
    <source>
        <dbReference type="ARBA" id="ARBA00011209"/>
    </source>
</evidence>
<dbReference type="Gene3D" id="3.50.40.10">
    <property type="entry name" value="Phenylalanyl-trna Synthetase, Chain B, domain 3"/>
    <property type="match status" value="1"/>
</dbReference>
<dbReference type="CDD" id="cd00769">
    <property type="entry name" value="PheRS_beta_core"/>
    <property type="match status" value="1"/>
</dbReference>
<evidence type="ECO:0000256" key="8">
    <source>
        <dbReference type="ARBA" id="ARBA00022723"/>
    </source>
</evidence>
<dbReference type="PANTHER" id="PTHR10947:SF0">
    <property type="entry name" value="PHENYLALANINE--TRNA LIGASE BETA SUBUNIT"/>
    <property type="match status" value="1"/>
</dbReference>
<evidence type="ECO:0000256" key="14">
    <source>
        <dbReference type="ARBA" id="ARBA00033189"/>
    </source>
</evidence>
<dbReference type="GO" id="GO:0009328">
    <property type="term" value="C:phenylalanine-tRNA ligase complex"/>
    <property type="evidence" value="ECO:0007669"/>
    <property type="project" value="TreeGrafter"/>
</dbReference>
<dbReference type="SUPFAM" id="SSF46955">
    <property type="entry name" value="Putative DNA-binding domain"/>
    <property type="match status" value="2"/>
</dbReference>
<dbReference type="InterPro" id="IPR009061">
    <property type="entry name" value="DNA-bd_dom_put_sf"/>
</dbReference>
<dbReference type="InterPro" id="IPR041616">
    <property type="entry name" value="PheRS_beta_core"/>
</dbReference>
<protein>
    <recommendedName>
        <fullName evidence="5">phenylalanine--tRNA ligase</fullName>
        <ecNumber evidence="5">6.1.1.20</ecNumber>
    </recommendedName>
    <alternativeName>
        <fullName evidence="14">Phenylalanyl-tRNA synthetase beta subunit</fullName>
    </alternativeName>
</protein>
<evidence type="ECO:0000256" key="5">
    <source>
        <dbReference type="ARBA" id="ARBA00012814"/>
    </source>
</evidence>
<dbReference type="FunFam" id="3.30.930.10:FF:000059">
    <property type="entry name" value="phenylalanine--tRNA ligase beta subunit"/>
    <property type="match status" value="1"/>
</dbReference>
<dbReference type="GO" id="GO:0000287">
    <property type="term" value="F:magnesium ion binding"/>
    <property type="evidence" value="ECO:0007669"/>
    <property type="project" value="InterPro"/>
</dbReference>
<dbReference type="EC" id="6.1.1.20" evidence="5"/>
<evidence type="ECO:0000256" key="6">
    <source>
        <dbReference type="ARBA" id="ARBA00022490"/>
    </source>
</evidence>
<dbReference type="SMART" id="SM00874">
    <property type="entry name" value="B5"/>
    <property type="match status" value="1"/>
</dbReference>
<dbReference type="PANTHER" id="PTHR10947">
    <property type="entry name" value="PHENYLALANYL-TRNA SYNTHETASE BETA CHAIN AND LEUCINE-RICH REPEAT-CONTAINING PROTEIN 47"/>
    <property type="match status" value="1"/>
</dbReference>
<dbReference type="NCBIfam" id="TIGR00471">
    <property type="entry name" value="pheT_arch"/>
    <property type="match status" value="1"/>
</dbReference>
<dbReference type="FunFam" id="3.50.40.10:FF:000002">
    <property type="entry name" value="phenylalanine--tRNA ligase beta subunit"/>
    <property type="match status" value="1"/>
</dbReference>
<comment type="subcellular location">
    <subcellularLocation>
        <location evidence="2">Cytoplasm</location>
    </subcellularLocation>
</comment>
<evidence type="ECO:0000256" key="15">
    <source>
        <dbReference type="ARBA" id="ARBA00049255"/>
    </source>
</evidence>
<evidence type="ECO:0000313" key="17">
    <source>
        <dbReference type="EMBL" id="CAD8391396.1"/>
    </source>
</evidence>
<dbReference type="AlphaFoldDB" id="A0A7S0BDZ5"/>
<evidence type="ECO:0000256" key="13">
    <source>
        <dbReference type="ARBA" id="ARBA00023146"/>
    </source>
</evidence>
<dbReference type="Gene3D" id="3.30.930.10">
    <property type="entry name" value="Bira Bifunctional Protein, Domain 2"/>
    <property type="match status" value="1"/>
</dbReference>
<evidence type="ECO:0000256" key="9">
    <source>
        <dbReference type="ARBA" id="ARBA00022741"/>
    </source>
</evidence>
<evidence type="ECO:0000256" key="3">
    <source>
        <dbReference type="ARBA" id="ARBA00007438"/>
    </source>
</evidence>
<comment type="similarity">
    <text evidence="3">Belongs to the phenylalanyl-tRNA synthetase beta subunit family. Type 2 subfamily.</text>
</comment>
<keyword evidence="9" id="KW-0547">Nucleotide-binding</keyword>
<dbReference type="GO" id="GO:0004826">
    <property type="term" value="F:phenylalanine-tRNA ligase activity"/>
    <property type="evidence" value="ECO:0007669"/>
    <property type="project" value="UniProtKB-EC"/>
</dbReference>
<dbReference type="GO" id="GO:0003723">
    <property type="term" value="F:RNA binding"/>
    <property type="evidence" value="ECO:0007669"/>
    <property type="project" value="InterPro"/>
</dbReference>
<evidence type="ECO:0000256" key="1">
    <source>
        <dbReference type="ARBA" id="ARBA00001946"/>
    </source>
</evidence>
<dbReference type="InterPro" id="IPR020825">
    <property type="entry name" value="Phe-tRNA_synthase-like_B3/B4"/>
</dbReference>
<dbReference type="Pfam" id="PF18262">
    <property type="entry name" value="PhetRS_B1"/>
    <property type="match status" value="1"/>
</dbReference>
<keyword evidence="8" id="KW-0479">Metal-binding</keyword>
<dbReference type="Pfam" id="PF03483">
    <property type="entry name" value="B3_4"/>
    <property type="match status" value="1"/>
</dbReference>
<dbReference type="Pfam" id="PF17759">
    <property type="entry name" value="tRNA_synthFbeta"/>
    <property type="match status" value="1"/>
</dbReference>
<dbReference type="SUPFAM" id="SSF56037">
    <property type="entry name" value="PheT/TilS domain"/>
    <property type="match status" value="1"/>
</dbReference>
<dbReference type="GO" id="GO:0005524">
    <property type="term" value="F:ATP binding"/>
    <property type="evidence" value="ECO:0007669"/>
    <property type="project" value="UniProtKB-KW"/>
</dbReference>
<dbReference type="InterPro" id="IPR005147">
    <property type="entry name" value="tRNA_synthase_B5-dom"/>
</dbReference>
<keyword evidence="7" id="KW-0436">Ligase</keyword>
<evidence type="ECO:0000256" key="12">
    <source>
        <dbReference type="ARBA" id="ARBA00022917"/>
    </source>
</evidence>
<reference evidence="17" key="1">
    <citation type="submission" date="2021-01" db="EMBL/GenBank/DDBJ databases">
        <authorList>
            <person name="Corre E."/>
            <person name="Pelletier E."/>
            <person name="Niang G."/>
            <person name="Scheremetjew M."/>
            <person name="Finn R."/>
            <person name="Kale V."/>
            <person name="Holt S."/>
            <person name="Cochrane G."/>
            <person name="Meng A."/>
            <person name="Brown T."/>
            <person name="Cohen L."/>
        </authorList>
    </citation>
    <scope>NUCLEOTIDE SEQUENCE</scope>
    <source>
        <strain evidence="17">UTEX LB 2760</strain>
    </source>
</reference>
<organism evidence="17">
    <name type="scientific">Rhodosorus marinus</name>
    <dbReference type="NCBI Taxonomy" id="101924"/>
    <lineage>
        <taxon>Eukaryota</taxon>
        <taxon>Rhodophyta</taxon>
        <taxon>Stylonematophyceae</taxon>
        <taxon>Stylonematales</taxon>
        <taxon>Stylonemataceae</taxon>
        <taxon>Rhodosorus</taxon>
    </lineage>
</organism>
<accession>A0A7S0BDZ5</accession>
<dbReference type="SMART" id="SM00873">
    <property type="entry name" value="B3_4"/>
    <property type="match status" value="1"/>
</dbReference>
<keyword evidence="6" id="KW-0963">Cytoplasm</keyword>
<dbReference type="InterPro" id="IPR045864">
    <property type="entry name" value="aa-tRNA-synth_II/BPL/LPL"/>
</dbReference>
<dbReference type="Gene3D" id="3.30.56.10">
    <property type="match status" value="2"/>
</dbReference>
<sequence>MPTVSVVRDRLFEELGRTYTDEEFDELCFEYGLELDDVVEEKVGGGGRIKQGEEEIATVYKVDVPANRYDLLCTEGLVQALRVFKGFDEFPPRLSPTEAQCVVQVKAETKEIRPFVVCAVLRNISLSPAAYQSLIDLQEKLHHNICRQRSLVAIGTHDLDRLEGPFTYEALPPNEIRFAPLSLSKEYSADELMTIYETDTKLKAYLPLIREAPRYPVIFDSKRRVCSMPPIINGDHSKITLDTRNMFIECTATDRTKALIVLNVLVSAFSRYCEEAFSIEPVRIEYMNFDGTIDSVDQTPHLGPTEITASPKYISSLIGVDLQAEEISTLLNRMMLQVAARSSSDELKVLCPPYRADILHACDVAEDAAIAYGFNRVKEQIPTFFTTGRSQPLNLLSDLLRREALAQRGYTEVLTWVTVSHDENFTKMRRVDDNKQAVKISNPKSQEFQECRRYLLPGVLKTLRENRNVRLPLRLFEVGDVVRLEENSSIGAVNERRLCAVHCGTSAAFEVVKALLDHVMLMLGVEPGDGNSKSTFRLDSEDCQDEAFFPGRRADIIVGGESVGVIGWLHPEVLANFALTSPCSAIEMLVEPFLDRSA</sequence>
<comment type="catalytic activity">
    <reaction evidence="15">
        <text>tRNA(Phe) + L-phenylalanine + ATP = L-phenylalanyl-tRNA(Phe) + AMP + diphosphate + H(+)</text>
        <dbReference type="Rhea" id="RHEA:19413"/>
        <dbReference type="Rhea" id="RHEA-COMP:9668"/>
        <dbReference type="Rhea" id="RHEA-COMP:9699"/>
        <dbReference type="ChEBI" id="CHEBI:15378"/>
        <dbReference type="ChEBI" id="CHEBI:30616"/>
        <dbReference type="ChEBI" id="CHEBI:33019"/>
        <dbReference type="ChEBI" id="CHEBI:58095"/>
        <dbReference type="ChEBI" id="CHEBI:78442"/>
        <dbReference type="ChEBI" id="CHEBI:78531"/>
        <dbReference type="ChEBI" id="CHEBI:456215"/>
        <dbReference type="EC" id="6.1.1.20"/>
    </reaction>
</comment>
<comment type="cofactor">
    <cofactor evidence="1">
        <name>Mg(2+)</name>
        <dbReference type="ChEBI" id="CHEBI:18420"/>
    </cofactor>
</comment>
<evidence type="ECO:0000256" key="10">
    <source>
        <dbReference type="ARBA" id="ARBA00022840"/>
    </source>
</evidence>
<dbReference type="EMBL" id="HBEK01002418">
    <property type="protein sequence ID" value="CAD8391396.1"/>
    <property type="molecule type" value="Transcribed_RNA"/>
</dbReference>
<evidence type="ECO:0000256" key="11">
    <source>
        <dbReference type="ARBA" id="ARBA00022842"/>
    </source>
</evidence>
<proteinExistence type="inferred from homology"/>
<name>A0A7S0BDZ5_9RHOD</name>
<evidence type="ECO:0000259" key="16">
    <source>
        <dbReference type="PROSITE" id="PS51483"/>
    </source>
</evidence>
<dbReference type="Pfam" id="PF03484">
    <property type="entry name" value="B5"/>
    <property type="match status" value="1"/>
</dbReference>
<dbReference type="SUPFAM" id="SSF55681">
    <property type="entry name" value="Class II aaRS and biotin synthetases"/>
    <property type="match status" value="1"/>
</dbReference>
<comment type="subunit">
    <text evidence="4">Tetramer of two alpha and two beta subunits.</text>
</comment>
<dbReference type="PROSITE" id="PS51483">
    <property type="entry name" value="B5"/>
    <property type="match status" value="1"/>
</dbReference>
<dbReference type="InterPro" id="IPR004531">
    <property type="entry name" value="Phe-tRNA-synth_IIc_bsu_arc_euk"/>
</dbReference>
<evidence type="ECO:0000256" key="7">
    <source>
        <dbReference type="ARBA" id="ARBA00022598"/>
    </source>
</evidence>
<keyword evidence="10" id="KW-0067">ATP-binding</keyword>
<dbReference type="InterPro" id="IPR045060">
    <property type="entry name" value="Phe-tRNA-ligase_IIc_bsu"/>
</dbReference>
<keyword evidence="13" id="KW-0030">Aminoacyl-tRNA synthetase</keyword>
<gene>
    <name evidence="17" type="ORF">RMAR0315_LOCUS1371</name>
</gene>
<keyword evidence="11" id="KW-0460">Magnesium</keyword>
<dbReference type="InterPro" id="IPR040659">
    <property type="entry name" value="PhetRS_B1"/>
</dbReference>
<dbReference type="InterPro" id="IPR005146">
    <property type="entry name" value="B3/B4_tRNA-bd"/>
</dbReference>
<keyword evidence="12" id="KW-0648">Protein biosynthesis</keyword>
<feature type="domain" description="B5" evidence="16">
    <location>
        <begin position="302"/>
        <end position="379"/>
    </location>
</feature>